<dbReference type="VEuPathDB" id="FungiDB:CH63R_04825"/>
<proteinExistence type="predicted"/>
<gene>
    <name evidence="1" type="ORF">CH063_15911</name>
</gene>
<evidence type="ECO:0000313" key="2">
    <source>
        <dbReference type="Proteomes" id="UP000007174"/>
    </source>
</evidence>
<dbReference type="STRING" id="759273.H1W502"/>
<name>H1W502_COLHI</name>
<reference evidence="2" key="1">
    <citation type="journal article" date="2012" name="Nat. Genet.">
        <title>Lifestyle transitions in plant pathogenic Colletotrichum fungi deciphered by genome and transcriptome analyses.</title>
        <authorList>
            <person name="O'Connell R.J."/>
            <person name="Thon M.R."/>
            <person name="Hacquard S."/>
            <person name="Amyotte S.G."/>
            <person name="Kleemann J."/>
            <person name="Torres M.F."/>
            <person name="Damm U."/>
            <person name="Buiate E.A."/>
            <person name="Epstein L."/>
            <person name="Alkan N."/>
            <person name="Altmueller J."/>
            <person name="Alvarado-Balderrama L."/>
            <person name="Bauser C.A."/>
            <person name="Becker C."/>
            <person name="Birren B.W."/>
            <person name="Chen Z."/>
            <person name="Choi J."/>
            <person name="Crouch J.A."/>
            <person name="Duvick J.P."/>
            <person name="Farman M.A."/>
            <person name="Gan P."/>
            <person name="Heiman D."/>
            <person name="Henrissat B."/>
            <person name="Howard R.J."/>
            <person name="Kabbage M."/>
            <person name="Koch C."/>
            <person name="Kracher B."/>
            <person name="Kubo Y."/>
            <person name="Law A.D."/>
            <person name="Lebrun M.-H."/>
            <person name="Lee Y.-H."/>
            <person name="Miyara I."/>
            <person name="Moore N."/>
            <person name="Neumann U."/>
            <person name="Nordstroem K."/>
            <person name="Panaccione D.G."/>
            <person name="Panstruga R."/>
            <person name="Place M."/>
            <person name="Proctor R.H."/>
            <person name="Prusky D."/>
            <person name="Rech G."/>
            <person name="Reinhardt R."/>
            <person name="Rollins J.A."/>
            <person name="Rounsley S."/>
            <person name="Schardl C.L."/>
            <person name="Schwartz D.C."/>
            <person name="Shenoy N."/>
            <person name="Shirasu K."/>
            <person name="Sikhakolli U.R."/>
            <person name="Stueber K."/>
            <person name="Sukno S.A."/>
            <person name="Sweigard J.A."/>
            <person name="Takano Y."/>
            <person name="Takahara H."/>
            <person name="Trail F."/>
            <person name="van der Does H.C."/>
            <person name="Voll L.M."/>
            <person name="Will I."/>
            <person name="Young S."/>
            <person name="Zeng Q."/>
            <person name="Zhang J."/>
            <person name="Zhou S."/>
            <person name="Dickman M.B."/>
            <person name="Schulze-Lefert P."/>
            <person name="Ver Loren van Themaat E."/>
            <person name="Ma L.-J."/>
            <person name="Vaillancourt L.J."/>
        </authorList>
    </citation>
    <scope>NUCLEOTIDE SEQUENCE [LARGE SCALE GENOMIC DNA]</scope>
    <source>
        <strain evidence="2">IMI 349063</strain>
    </source>
</reference>
<evidence type="ECO:0000313" key="1">
    <source>
        <dbReference type="EMBL" id="CCF47566.1"/>
    </source>
</evidence>
<protein>
    <recommendedName>
        <fullName evidence="3">Transcription factor domain-containing protein</fullName>
    </recommendedName>
</protein>
<evidence type="ECO:0008006" key="3">
    <source>
        <dbReference type="Google" id="ProtNLM"/>
    </source>
</evidence>
<dbReference type="eggNOG" id="ENOG502SHD0">
    <property type="taxonomic scope" value="Eukaryota"/>
</dbReference>
<feature type="non-terminal residue" evidence="1">
    <location>
        <position position="150"/>
    </location>
</feature>
<accession>H1W502</accession>
<dbReference type="HOGENOM" id="CLU_1744871_0_0_1"/>
<sequence length="150" mass="17213">MASLFTDPDLRRNNTELLQILAKVPNAPEPSISPCELPSSEDAEFLFERYIDWSHVQSPFLCRDEIRELRRRLFSFPLAGQSAPDHDLFRAFMILAVGSVFPYRNGAHHQHPEGYYLAALQHLGADFLTRGLDSVQDLLLVCRFGIYHRI</sequence>
<dbReference type="AlphaFoldDB" id="H1W502"/>
<dbReference type="CDD" id="cd12148">
    <property type="entry name" value="fungal_TF_MHR"/>
    <property type="match status" value="1"/>
</dbReference>
<dbReference type="EMBL" id="CACQ02009877">
    <property type="protein sequence ID" value="CCF47566.1"/>
    <property type="molecule type" value="Genomic_DNA"/>
</dbReference>
<organism evidence="1 2">
    <name type="scientific">Colletotrichum higginsianum (strain IMI 349063)</name>
    <name type="common">Crucifer anthracnose fungus</name>
    <dbReference type="NCBI Taxonomy" id="759273"/>
    <lineage>
        <taxon>Eukaryota</taxon>
        <taxon>Fungi</taxon>
        <taxon>Dikarya</taxon>
        <taxon>Ascomycota</taxon>
        <taxon>Pezizomycotina</taxon>
        <taxon>Sordariomycetes</taxon>
        <taxon>Hypocreomycetidae</taxon>
        <taxon>Glomerellales</taxon>
        <taxon>Glomerellaceae</taxon>
        <taxon>Colletotrichum</taxon>
        <taxon>Colletotrichum destructivum species complex</taxon>
    </lineage>
</organism>
<dbReference type="Proteomes" id="UP000007174">
    <property type="component" value="Unassembled WGS sequence"/>
</dbReference>